<keyword evidence="2" id="KW-1185">Reference proteome</keyword>
<dbReference type="VEuPathDB" id="TrichDB:TVAGG3_0951070"/>
<dbReference type="EMBL" id="DS113196">
    <property type="protein sequence ID" value="EAY20594.1"/>
    <property type="molecule type" value="Genomic_DNA"/>
</dbReference>
<dbReference type="RefSeq" id="XP_001581580.1">
    <property type="nucleotide sequence ID" value="XM_001581530.1"/>
</dbReference>
<accession>A2DFW7</accession>
<dbReference type="VEuPathDB" id="TrichDB:TVAG_162890"/>
<dbReference type="Proteomes" id="UP000001542">
    <property type="component" value="Unassembled WGS sequence"/>
</dbReference>
<dbReference type="InParanoid" id="A2DFW7"/>
<dbReference type="AlphaFoldDB" id="A2DFW7"/>
<evidence type="ECO:0000313" key="2">
    <source>
        <dbReference type="Proteomes" id="UP000001542"/>
    </source>
</evidence>
<gene>
    <name evidence="1" type="ORF">TVAG_162890</name>
</gene>
<dbReference type="KEGG" id="tva:5466140"/>
<reference evidence="1" key="1">
    <citation type="submission" date="2006-10" db="EMBL/GenBank/DDBJ databases">
        <authorList>
            <person name="Amadeo P."/>
            <person name="Zhao Q."/>
            <person name="Wortman J."/>
            <person name="Fraser-Liggett C."/>
            <person name="Carlton J."/>
        </authorList>
    </citation>
    <scope>NUCLEOTIDE SEQUENCE</scope>
    <source>
        <strain evidence="1">G3</strain>
    </source>
</reference>
<reference evidence="1" key="2">
    <citation type="journal article" date="2007" name="Science">
        <title>Draft genome sequence of the sexually transmitted pathogen Trichomonas vaginalis.</title>
        <authorList>
            <person name="Carlton J.M."/>
            <person name="Hirt R.P."/>
            <person name="Silva J.C."/>
            <person name="Delcher A.L."/>
            <person name="Schatz M."/>
            <person name="Zhao Q."/>
            <person name="Wortman J.R."/>
            <person name="Bidwell S.L."/>
            <person name="Alsmark U.C.M."/>
            <person name="Besteiro S."/>
            <person name="Sicheritz-Ponten T."/>
            <person name="Noel C.J."/>
            <person name="Dacks J.B."/>
            <person name="Foster P.G."/>
            <person name="Simillion C."/>
            <person name="Van de Peer Y."/>
            <person name="Miranda-Saavedra D."/>
            <person name="Barton G.J."/>
            <person name="Westrop G.D."/>
            <person name="Mueller S."/>
            <person name="Dessi D."/>
            <person name="Fiori P.L."/>
            <person name="Ren Q."/>
            <person name="Paulsen I."/>
            <person name="Zhang H."/>
            <person name="Bastida-Corcuera F.D."/>
            <person name="Simoes-Barbosa A."/>
            <person name="Brown M.T."/>
            <person name="Hayes R.D."/>
            <person name="Mukherjee M."/>
            <person name="Okumura C.Y."/>
            <person name="Schneider R."/>
            <person name="Smith A.J."/>
            <person name="Vanacova S."/>
            <person name="Villalvazo M."/>
            <person name="Haas B.J."/>
            <person name="Pertea M."/>
            <person name="Feldblyum T.V."/>
            <person name="Utterback T.R."/>
            <person name="Shu C.L."/>
            <person name="Osoegawa K."/>
            <person name="de Jong P.J."/>
            <person name="Hrdy I."/>
            <person name="Horvathova L."/>
            <person name="Zubacova Z."/>
            <person name="Dolezal P."/>
            <person name="Malik S.B."/>
            <person name="Logsdon J.M. Jr."/>
            <person name="Henze K."/>
            <person name="Gupta A."/>
            <person name="Wang C.C."/>
            <person name="Dunne R.L."/>
            <person name="Upcroft J.A."/>
            <person name="Upcroft P."/>
            <person name="White O."/>
            <person name="Salzberg S.L."/>
            <person name="Tang P."/>
            <person name="Chiu C.-H."/>
            <person name="Lee Y.-S."/>
            <person name="Embley T.M."/>
            <person name="Coombs G.H."/>
            <person name="Mottram J.C."/>
            <person name="Tachezy J."/>
            <person name="Fraser-Liggett C.M."/>
            <person name="Johnson P.J."/>
        </authorList>
    </citation>
    <scope>NUCLEOTIDE SEQUENCE [LARGE SCALE GENOMIC DNA]</scope>
    <source>
        <strain evidence="1">G3</strain>
    </source>
</reference>
<sequence length="158" mass="18391">MSKKELGQDGELADYDGQECGRVTPFSCYVRVMTSRPPHLIPRDERKKLIDSWKKLKDSYKKYYTEMANTKCGGNWIEEDVNELLGFKKPNRQQKGKTYGYQPSFIPSGYSGSDEQFFSLDDLIQRIELTLLMCAKKTSLDMDRWDLEITPKHDALFK</sequence>
<name>A2DFW7_TRIV3</name>
<proteinExistence type="predicted"/>
<organism evidence="1 2">
    <name type="scientific">Trichomonas vaginalis (strain ATCC PRA-98 / G3)</name>
    <dbReference type="NCBI Taxonomy" id="412133"/>
    <lineage>
        <taxon>Eukaryota</taxon>
        <taxon>Metamonada</taxon>
        <taxon>Parabasalia</taxon>
        <taxon>Trichomonadida</taxon>
        <taxon>Trichomonadidae</taxon>
        <taxon>Trichomonas</taxon>
    </lineage>
</organism>
<evidence type="ECO:0000313" key="1">
    <source>
        <dbReference type="EMBL" id="EAY20594.1"/>
    </source>
</evidence>
<protein>
    <submittedName>
        <fullName evidence="1">Uncharacterized protein</fullName>
    </submittedName>
</protein>